<dbReference type="GO" id="GO:0016740">
    <property type="term" value="F:transferase activity"/>
    <property type="evidence" value="ECO:0007669"/>
    <property type="project" value="UniProtKB-KW"/>
</dbReference>
<sequence length="210" mass="23603">MSQLILHDYEMDEDSYRVRLLMSFLGVTAERVAVDMFPGHVHDSPAFRRLSPLGLMPVLEIHGTPLAGSAAILATLAACQDETRQWLPTEPALHGDVMSWLTFSERALAAARQARLCALFALAGDTARMEAEARSAFRVLEDRMTLNRIEGRDWIVGTQPTIADLALFPSFALSRDYGIDHNDYPALRLWLRRLRRLPGFITMPGIPDYH</sequence>
<evidence type="ECO:0000313" key="4">
    <source>
        <dbReference type="Proteomes" id="UP000186364"/>
    </source>
</evidence>
<evidence type="ECO:0000313" key="3">
    <source>
        <dbReference type="EMBL" id="OLP60260.1"/>
    </source>
</evidence>
<dbReference type="PANTHER" id="PTHR44051:SF2">
    <property type="entry name" value="HYPOTHETICAL GLUTATHIONE S-TRANSFERASE LIKE PROTEIN"/>
    <property type="match status" value="1"/>
</dbReference>
<organism evidence="3 4">
    <name type="scientific">Xaviernesmea oryzae</name>
    <dbReference type="NCBI Taxonomy" id="464029"/>
    <lineage>
        <taxon>Bacteria</taxon>
        <taxon>Pseudomonadati</taxon>
        <taxon>Pseudomonadota</taxon>
        <taxon>Alphaproteobacteria</taxon>
        <taxon>Hyphomicrobiales</taxon>
        <taxon>Rhizobiaceae</taxon>
        <taxon>Rhizobium/Agrobacterium group</taxon>
        <taxon>Xaviernesmea</taxon>
    </lineage>
</organism>
<dbReference type="Gene3D" id="1.20.1050.10">
    <property type="match status" value="1"/>
</dbReference>
<proteinExistence type="predicted"/>
<keyword evidence="3" id="KW-0808">Transferase</keyword>
<dbReference type="PROSITE" id="PS50405">
    <property type="entry name" value="GST_CTER"/>
    <property type="match status" value="1"/>
</dbReference>
<dbReference type="SFLD" id="SFLDS00019">
    <property type="entry name" value="Glutathione_Transferase_(cytos"/>
    <property type="match status" value="1"/>
</dbReference>
<dbReference type="SUPFAM" id="SSF47616">
    <property type="entry name" value="GST C-terminal domain-like"/>
    <property type="match status" value="1"/>
</dbReference>
<protein>
    <submittedName>
        <fullName evidence="3">Glutathione S-transferase</fullName>
    </submittedName>
</protein>
<dbReference type="PROSITE" id="PS50404">
    <property type="entry name" value="GST_NTER"/>
    <property type="match status" value="1"/>
</dbReference>
<dbReference type="Proteomes" id="UP000186364">
    <property type="component" value="Unassembled WGS sequence"/>
</dbReference>
<name>A0A1Q9AXW2_9HYPH</name>
<keyword evidence="4" id="KW-1185">Reference proteome</keyword>
<dbReference type="Gene3D" id="3.40.30.10">
    <property type="entry name" value="Glutaredoxin"/>
    <property type="match status" value="1"/>
</dbReference>
<dbReference type="OrthoDB" id="9810080at2"/>
<accession>A0A1Q9AXW2</accession>
<dbReference type="InterPro" id="IPR040079">
    <property type="entry name" value="Glutathione_S-Trfase"/>
</dbReference>
<dbReference type="SFLD" id="SFLDG00358">
    <property type="entry name" value="Main_(cytGST)"/>
    <property type="match status" value="1"/>
</dbReference>
<dbReference type="InterPro" id="IPR036249">
    <property type="entry name" value="Thioredoxin-like_sf"/>
</dbReference>
<comment type="caution">
    <text evidence="3">The sequence shown here is derived from an EMBL/GenBank/DDBJ whole genome shotgun (WGS) entry which is preliminary data.</text>
</comment>
<dbReference type="PANTHER" id="PTHR44051">
    <property type="entry name" value="GLUTATHIONE S-TRANSFERASE-RELATED"/>
    <property type="match status" value="1"/>
</dbReference>
<evidence type="ECO:0000259" key="2">
    <source>
        <dbReference type="PROSITE" id="PS50405"/>
    </source>
</evidence>
<gene>
    <name evidence="3" type="ORF">BJF93_14960</name>
</gene>
<dbReference type="RefSeq" id="WP_075627277.1">
    <property type="nucleotide sequence ID" value="NZ_FOAM01000001.1"/>
</dbReference>
<reference evidence="3 4" key="1">
    <citation type="submission" date="2016-09" db="EMBL/GenBank/DDBJ databases">
        <title>Rhizobium sp. nov., a novel species isolated from the rice rhizosphere.</title>
        <authorList>
            <person name="Zhao J."/>
            <person name="Zhang X."/>
        </authorList>
    </citation>
    <scope>NUCLEOTIDE SEQUENCE [LARGE SCALE GENOMIC DNA]</scope>
    <source>
        <strain evidence="3 4">1.7048</strain>
    </source>
</reference>
<dbReference type="Pfam" id="PF13410">
    <property type="entry name" value="GST_C_2"/>
    <property type="match status" value="1"/>
</dbReference>
<dbReference type="AlphaFoldDB" id="A0A1Q9AXW2"/>
<dbReference type="InterPro" id="IPR004045">
    <property type="entry name" value="Glutathione_S-Trfase_N"/>
</dbReference>
<dbReference type="Pfam" id="PF13409">
    <property type="entry name" value="GST_N_2"/>
    <property type="match status" value="1"/>
</dbReference>
<dbReference type="InterPro" id="IPR010987">
    <property type="entry name" value="Glutathione-S-Trfase_C-like"/>
</dbReference>
<dbReference type="InterPro" id="IPR036282">
    <property type="entry name" value="Glutathione-S-Trfase_C_sf"/>
</dbReference>
<dbReference type="SUPFAM" id="SSF52833">
    <property type="entry name" value="Thioredoxin-like"/>
    <property type="match status" value="1"/>
</dbReference>
<dbReference type="EMBL" id="MKIP01000037">
    <property type="protein sequence ID" value="OLP60260.1"/>
    <property type="molecule type" value="Genomic_DNA"/>
</dbReference>
<feature type="domain" description="GST C-terminal" evidence="2">
    <location>
        <begin position="90"/>
        <end position="210"/>
    </location>
</feature>
<feature type="domain" description="GST N-terminal" evidence="1">
    <location>
        <begin position="2"/>
        <end position="84"/>
    </location>
</feature>
<evidence type="ECO:0000259" key="1">
    <source>
        <dbReference type="PROSITE" id="PS50404"/>
    </source>
</evidence>